<dbReference type="EMBL" id="DAKRPA010000048">
    <property type="protein sequence ID" value="DBA01423.1"/>
    <property type="molecule type" value="Genomic_DNA"/>
</dbReference>
<reference evidence="1" key="1">
    <citation type="submission" date="2022-11" db="EMBL/GenBank/DDBJ databases">
        <authorList>
            <person name="Morgan W.R."/>
            <person name="Tartar A."/>
        </authorList>
    </citation>
    <scope>NUCLEOTIDE SEQUENCE</scope>
    <source>
        <strain evidence="1">ARSEF 373</strain>
    </source>
</reference>
<dbReference type="AlphaFoldDB" id="A0AAV2Z201"/>
<keyword evidence="2" id="KW-1185">Reference proteome</keyword>
<comment type="caution">
    <text evidence="1">The sequence shown here is derived from an EMBL/GenBank/DDBJ whole genome shotgun (WGS) entry which is preliminary data.</text>
</comment>
<evidence type="ECO:0000313" key="1">
    <source>
        <dbReference type="EMBL" id="DBA01423.1"/>
    </source>
</evidence>
<organism evidence="1 2">
    <name type="scientific">Lagenidium giganteum</name>
    <dbReference type="NCBI Taxonomy" id="4803"/>
    <lineage>
        <taxon>Eukaryota</taxon>
        <taxon>Sar</taxon>
        <taxon>Stramenopiles</taxon>
        <taxon>Oomycota</taxon>
        <taxon>Peronosporomycetes</taxon>
        <taxon>Pythiales</taxon>
        <taxon>Pythiaceae</taxon>
    </lineage>
</organism>
<gene>
    <name evidence="1" type="ORF">N0F65_007320</name>
</gene>
<evidence type="ECO:0000313" key="2">
    <source>
        <dbReference type="Proteomes" id="UP001146120"/>
    </source>
</evidence>
<dbReference type="Proteomes" id="UP001146120">
    <property type="component" value="Unassembled WGS sequence"/>
</dbReference>
<reference evidence="1" key="2">
    <citation type="journal article" date="2023" name="Microbiol Resour">
        <title>Decontamination and Annotation of the Draft Genome Sequence of the Oomycete Lagenidium giganteum ARSEF 373.</title>
        <authorList>
            <person name="Morgan W.R."/>
            <person name="Tartar A."/>
        </authorList>
    </citation>
    <scope>NUCLEOTIDE SEQUENCE</scope>
    <source>
        <strain evidence="1">ARSEF 373</strain>
    </source>
</reference>
<name>A0AAV2Z201_9STRA</name>
<sequence>MKALAILAKMLSPNYQVMIREAMSAFQAWTILRAFFVKNNLYNRVQMQKELMAAGDDLMQHLLRFDELCARLAAVRQVMADEASLSSDYDGTVRIIESYKDITLLDAKEMLRRELVCSRREKFKRRRSRLCHARVTVVGSKAAVAIARGRKAPATVRMGTSRSSVFTARSTVTSATFVPGVVS</sequence>
<dbReference type="Pfam" id="PF14223">
    <property type="entry name" value="Retrotran_gag_2"/>
    <property type="match status" value="1"/>
</dbReference>
<evidence type="ECO:0008006" key="3">
    <source>
        <dbReference type="Google" id="ProtNLM"/>
    </source>
</evidence>
<accession>A0AAV2Z201</accession>
<proteinExistence type="predicted"/>
<protein>
    <recommendedName>
        <fullName evidence="3">Polyprotein</fullName>
    </recommendedName>
</protein>